<dbReference type="Proteomes" id="UP000325385">
    <property type="component" value="Chromosome"/>
</dbReference>
<reference evidence="4" key="1">
    <citation type="submission" date="2018-09" db="EMBL/GenBank/DDBJ databases">
        <title>Nocardia yunnanensis sp. nov., an actinomycete isolated from a soil sample.</title>
        <authorList>
            <person name="Zhang J."/>
        </authorList>
    </citation>
    <scope>NUCLEOTIDE SEQUENCE [LARGE SCALE GENOMIC DNA]</scope>
    <source>
        <strain evidence="4">21-3</strain>
    </source>
</reference>
<dbReference type="RefSeq" id="WP_130585603.1">
    <property type="nucleotide sequence ID" value="NZ_AP019389.1"/>
</dbReference>
<keyword evidence="3" id="KW-1185">Reference proteome</keyword>
<evidence type="ECO:0000313" key="1">
    <source>
        <dbReference type="EMBL" id="BBI19370.1"/>
    </source>
</evidence>
<protein>
    <submittedName>
        <fullName evidence="2">Tail tape measure protein</fullName>
    </submittedName>
</protein>
<dbReference type="EMBL" id="CP032228">
    <property type="protein sequence ID" value="QFI62212.1"/>
    <property type="molecule type" value="Genomic_DNA"/>
</dbReference>
<reference evidence="1 3" key="3">
    <citation type="submission" date="2019-01" db="EMBL/GenBank/DDBJ databases">
        <title>Complete genome sequence of Erythrobacter flavus KJ5.</title>
        <authorList>
            <person name="Kanesaki Y."/>
            <person name="Brotosudarmo T."/>
            <person name="Moriuchi R."/>
            <person name="Awai K."/>
        </authorList>
    </citation>
    <scope>NUCLEOTIDE SEQUENCE [LARGE SCALE GENOMIC DNA]</scope>
    <source>
        <strain evidence="1 3">KJ5</strain>
    </source>
</reference>
<name>A0A3T1CEF9_9SPHN</name>
<evidence type="ECO:0000313" key="2">
    <source>
        <dbReference type="EMBL" id="QFI62212.1"/>
    </source>
</evidence>
<dbReference type="GeneID" id="69696095"/>
<organism evidence="1 3">
    <name type="scientific">Qipengyuania flava</name>
    <dbReference type="NCBI Taxonomy" id="192812"/>
    <lineage>
        <taxon>Bacteria</taxon>
        <taxon>Pseudomonadati</taxon>
        <taxon>Pseudomonadota</taxon>
        <taxon>Alphaproteobacteria</taxon>
        <taxon>Sphingomonadales</taxon>
        <taxon>Erythrobacteraceae</taxon>
        <taxon>Qipengyuania</taxon>
    </lineage>
</organism>
<dbReference type="EMBL" id="AP019389">
    <property type="protein sequence ID" value="BBI19370.1"/>
    <property type="molecule type" value="Genomic_DNA"/>
</dbReference>
<sequence>MDDEIDEMIVSVRADTRAFAADMQQMRGTLDSTLVDGFDQAGKVLERSLLAAIRKGGLGFEDLKRIAGTALDQIAERALQLGLDRLIGGAASGGFAAILGGAVGSLLGLPGRATGGLVAPDRPYLVGERGPELFVPTSAGRVDPGNVAQTAGREVRVSINLAAPKGSSAPVALQRSSRQVASAVRRALSR</sequence>
<dbReference type="AlphaFoldDB" id="A0A3T1CEF9"/>
<evidence type="ECO:0000313" key="3">
    <source>
        <dbReference type="Proteomes" id="UP000290057"/>
    </source>
</evidence>
<proteinExistence type="predicted"/>
<reference evidence="2" key="2">
    <citation type="submission" date="2018-09" db="EMBL/GenBank/DDBJ databases">
        <authorList>
            <person name="Zhang J."/>
        </authorList>
    </citation>
    <scope>NUCLEOTIDE SEQUENCE</scope>
    <source>
        <strain evidence="2">21-3</strain>
    </source>
</reference>
<dbReference type="Proteomes" id="UP000290057">
    <property type="component" value="Chromosome"/>
</dbReference>
<gene>
    <name evidence="2" type="ORF">D0Y83_02205</name>
    <name evidence="1" type="ORF">EKJ_02170</name>
</gene>
<accession>A0A3T1CEF9</accession>
<evidence type="ECO:0000313" key="4">
    <source>
        <dbReference type="Proteomes" id="UP000325385"/>
    </source>
</evidence>